<dbReference type="Proteomes" id="UP000236649">
    <property type="component" value="Chromosome 4"/>
</dbReference>
<dbReference type="KEGG" id="phs:C2L64_44970"/>
<keyword evidence="1" id="KW-0175">Coiled coil</keyword>
<feature type="coiled-coil region" evidence="1">
    <location>
        <begin position="104"/>
        <end position="131"/>
    </location>
</feature>
<dbReference type="EMBL" id="CP026108">
    <property type="protein sequence ID" value="AUT75535.1"/>
    <property type="molecule type" value="Genomic_DNA"/>
</dbReference>
<evidence type="ECO:0000313" key="3">
    <source>
        <dbReference type="EMBL" id="AUT75535.1"/>
    </source>
</evidence>
<proteinExistence type="predicted"/>
<feature type="region of interest" description="Disordered" evidence="2">
    <location>
        <begin position="175"/>
        <end position="206"/>
    </location>
</feature>
<feature type="compositionally biased region" description="Low complexity" evidence="2">
    <location>
        <begin position="7"/>
        <end position="19"/>
    </location>
</feature>
<name>A0AAN1MQ91_9BURK</name>
<feature type="region of interest" description="Disordered" evidence="2">
    <location>
        <begin position="1"/>
        <end position="25"/>
    </location>
</feature>
<evidence type="ECO:0000313" key="4">
    <source>
        <dbReference type="Proteomes" id="UP000236649"/>
    </source>
</evidence>
<dbReference type="RefSeq" id="WP_103153855.1">
    <property type="nucleotide sequence ID" value="NZ_CP026108.1"/>
</dbReference>
<reference evidence="3 4" key="1">
    <citation type="submission" date="2018-01" db="EMBL/GenBank/DDBJ databases">
        <title>Species boundaries and ecological features among Paraburkholderia terrae DSMZ17804T, P. hospita DSMZ17164T and P. caribensis DSMZ13236T.</title>
        <authorList>
            <person name="Pratama A.A."/>
        </authorList>
    </citation>
    <scope>NUCLEOTIDE SEQUENCE [LARGE SCALE GENOMIC DNA]</scope>
    <source>
        <strain evidence="3 4">DSM 17164</strain>
    </source>
</reference>
<accession>A0AAN1MQ91</accession>
<feature type="compositionally biased region" description="Polar residues" evidence="2">
    <location>
        <begin position="182"/>
        <end position="199"/>
    </location>
</feature>
<dbReference type="AlphaFoldDB" id="A0AAN1MQ91"/>
<dbReference type="GeneID" id="55535458"/>
<gene>
    <name evidence="3" type="ORF">C2L64_44970</name>
</gene>
<evidence type="ECO:0000256" key="1">
    <source>
        <dbReference type="SAM" id="Coils"/>
    </source>
</evidence>
<organism evidence="3 4">
    <name type="scientific">Paraburkholderia hospita</name>
    <dbReference type="NCBI Taxonomy" id="169430"/>
    <lineage>
        <taxon>Bacteria</taxon>
        <taxon>Pseudomonadati</taxon>
        <taxon>Pseudomonadota</taxon>
        <taxon>Betaproteobacteria</taxon>
        <taxon>Burkholderiales</taxon>
        <taxon>Burkholderiaceae</taxon>
        <taxon>Paraburkholderia</taxon>
    </lineage>
</organism>
<sequence length="206" mass="22213">MSDNEEASSSRPASDSGGSVNPGPELDTAALLQAFTGGTADPMSLLMSQFGGAAAEDPKLGMLMQLLTQRSTDTVENVQNDEAQNVESGPKEPVVTRSECARRMRELSDTAKQIYAELEILRERNDALAAAVGACFLCFGTDSLCEECGGRGVPGSRMPEPAAYRLYVMPAMRRAQRPKRTYASTTPSNDRRGTTSTTTRNEHEEI</sequence>
<evidence type="ECO:0000256" key="2">
    <source>
        <dbReference type="SAM" id="MobiDB-lite"/>
    </source>
</evidence>
<protein>
    <submittedName>
        <fullName evidence="3">Uncharacterized protein</fullName>
    </submittedName>
</protein>